<dbReference type="Proteomes" id="UP001268610">
    <property type="component" value="Unassembled WGS sequence"/>
</dbReference>
<organism evidence="5 6">
    <name type="scientific">Rhizobium hidalgonense</name>
    <dbReference type="NCBI Taxonomy" id="1538159"/>
    <lineage>
        <taxon>Bacteria</taxon>
        <taxon>Pseudomonadati</taxon>
        <taxon>Pseudomonadota</taxon>
        <taxon>Alphaproteobacteria</taxon>
        <taxon>Hyphomicrobiales</taxon>
        <taxon>Rhizobiaceae</taxon>
        <taxon>Rhizobium/Agrobacterium group</taxon>
        <taxon>Rhizobium</taxon>
    </lineage>
</organism>
<keyword evidence="2" id="KW-0238">DNA-binding</keyword>
<reference evidence="5" key="1">
    <citation type="submission" date="2023-04" db="EMBL/GenBank/DDBJ databases">
        <title>Genomic characterization of faba bean (Vicia faba) microsymbionts in Mexican soils.</title>
        <authorList>
            <person name="Rivera Orduna F.N."/>
            <person name="Guevara-Luna J."/>
            <person name="Yan J."/>
            <person name="Arroyo-Herrera I."/>
            <person name="Li Y."/>
            <person name="Vasquez-Murrieta M.S."/>
            <person name="Wang E.T."/>
        </authorList>
    </citation>
    <scope>NUCLEOTIDE SEQUENCE</scope>
    <source>
        <strain evidence="5">CH26</strain>
    </source>
</reference>
<dbReference type="PANTHER" id="PTHR44688:SF16">
    <property type="entry name" value="DNA-BINDING TRANSCRIPTIONAL ACTIVATOR DEVR_DOSR"/>
    <property type="match status" value="1"/>
</dbReference>
<feature type="non-terminal residue" evidence="5">
    <location>
        <position position="1"/>
    </location>
</feature>
<evidence type="ECO:0000259" key="4">
    <source>
        <dbReference type="PROSITE" id="PS50043"/>
    </source>
</evidence>
<dbReference type="SMART" id="SM00421">
    <property type="entry name" value="HTH_LUXR"/>
    <property type="match status" value="1"/>
</dbReference>
<dbReference type="InterPro" id="IPR036388">
    <property type="entry name" value="WH-like_DNA-bd_sf"/>
</dbReference>
<name>A0AAJ2H4B2_9HYPH</name>
<evidence type="ECO:0000313" key="5">
    <source>
        <dbReference type="EMBL" id="MDR9778644.1"/>
    </source>
</evidence>
<dbReference type="PROSITE" id="PS50043">
    <property type="entry name" value="HTH_LUXR_2"/>
    <property type="match status" value="1"/>
</dbReference>
<evidence type="ECO:0000256" key="2">
    <source>
        <dbReference type="ARBA" id="ARBA00023125"/>
    </source>
</evidence>
<dbReference type="EMBL" id="JAVLSF010001040">
    <property type="protein sequence ID" value="MDR9778644.1"/>
    <property type="molecule type" value="Genomic_DNA"/>
</dbReference>
<feature type="domain" description="HTH luxR-type" evidence="4">
    <location>
        <begin position="41"/>
        <end position="106"/>
    </location>
</feature>
<dbReference type="GO" id="GO:0006355">
    <property type="term" value="P:regulation of DNA-templated transcription"/>
    <property type="evidence" value="ECO:0007669"/>
    <property type="project" value="InterPro"/>
</dbReference>
<dbReference type="Pfam" id="PF00196">
    <property type="entry name" value="GerE"/>
    <property type="match status" value="1"/>
</dbReference>
<dbReference type="CDD" id="cd06170">
    <property type="entry name" value="LuxR_C_like"/>
    <property type="match status" value="1"/>
</dbReference>
<gene>
    <name evidence="5" type="ORF">RJJ65_39560</name>
</gene>
<proteinExistence type="predicted"/>
<dbReference type="PANTHER" id="PTHR44688">
    <property type="entry name" value="DNA-BINDING TRANSCRIPTIONAL ACTIVATOR DEVR_DOSR"/>
    <property type="match status" value="1"/>
</dbReference>
<dbReference type="AlphaFoldDB" id="A0AAJ2H4B2"/>
<dbReference type="Gene3D" id="1.10.10.10">
    <property type="entry name" value="Winged helix-like DNA-binding domain superfamily/Winged helix DNA-binding domain"/>
    <property type="match status" value="1"/>
</dbReference>
<dbReference type="PRINTS" id="PR00038">
    <property type="entry name" value="HTHLUXR"/>
</dbReference>
<comment type="caution">
    <text evidence="5">The sequence shown here is derived from an EMBL/GenBank/DDBJ whole genome shotgun (WGS) entry which is preliminary data.</text>
</comment>
<dbReference type="InterPro" id="IPR016032">
    <property type="entry name" value="Sig_transdc_resp-reg_C-effctor"/>
</dbReference>
<dbReference type="SUPFAM" id="SSF46894">
    <property type="entry name" value="C-terminal effector domain of the bipartite response regulators"/>
    <property type="match status" value="1"/>
</dbReference>
<protein>
    <submittedName>
        <fullName evidence="5">LuxR C-terminal-related transcriptional regulator</fullName>
    </submittedName>
</protein>
<keyword evidence="1" id="KW-0805">Transcription regulation</keyword>
<evidence type="ECO:0000256" key="3">
    <source>
        <dbReference type="ARBA" id="ARBA00023163"/>
    </source>
</evidence>
<evidence type="ECO:0000256" key="1">
    <source>
        <dbReference type="ARBA" id="ARBA00023015"/>
    </source>
</evidence>
<sequence>ESSFAQHLLQIAQGESVLSPLFTKKIMQYMRQIGKTSAAKSLPIILPLTRREKEVLACIGRGLSVSDTALQLAISVHTVSSYIKEIYRKLNISSRAEAVIIALQYGLV</sequence>
<keyword evidence="3" id="KW-0804">Transcription</keyword>
<accession>A0AAJ2H4B2</accession>
<dbReference type="InterPro" id="IPR000792">
    <property type="entry name" value="Tscrpt_reg_LuxR_C"/>
</dbReference>
<evidence type="ECO:0000313" key="6">
    <source>
        <dbReference type="Proteomes" id="UP001268610"/>
    </source>
</evidence>
<dbReference type="RefSeq" id="WP_310866661.1">
    <property type="nucleotide sequence ID" value="NZ_JAVLSF010001040.1"/>
</dbReference>
<dbReference type="GO" id="GO:0003677">
    <property type="term" value="F:DNA binding"/>
    <property type="evidence" value="ECO:0007669"/>
    <property type="project" value="UniProtKB-KW"/>
</dbReference>